<evidence type="ECO:0000313" key="3">
    <source>
        <dbReference type="Proteomes" id="UP001524499"/>
    </source>
</evidence>
<feature type="chain" id="PRO_5046820844" description="Lipoprotein" evidence="1">
    <location>
        <begin position="25"/>
        <end position="103"/>
    </location>
</feature>
<keyword evidence="1" id="KW-0732">Signal</keyword>
<evidence type="ECO:0000256" key="1">
    <source>
        <dbReference type="SAM" id="SignalP"/>
    </source>
</evidence>
<keyword evidence="3" id="KW-1185">Reference proteome</keyword>
<dbReference type="EMBL" id="JANIBJ010000033">
    <property type="protein sequence ID" value="MCQ8105595.1"/>
    <property type="molecule type" value="Genomic_DNA"/>
</dbReference>
<sequence>MRKTRRLILSLPVMGLTILLSACASDPTPPPEPEKILSGEQMLRDSQGIAQLGSRWQEGKQLVEKGQAMQRDGQLQIDQGRALVEEGRKIMLESEEGYKNIKK</sequence>
<dbReference type="Proteomes" id="UP001524499">
    <property type="component" value="Unassembled WGS sequence"/>
</dbReference>
<gene>
    <name evidence="2" type="ORF">NP590_15900</name>
</gene>
<evidence type="ECO:0000313" key="2">
    <source>
        <dbReference type="EMBL" id="MCQ8105595.1"/>
    </source>
</evidence>
<feature type="signal peptide" evidence="1">
    <location>
        <begin position="1"/>
        <end position="24"/>
    </location>
</feature>
<name>A0ABT1TJE5_9GAMM</name>
<dbReference type="RefSeq" id="WP_256603607.1">
    <property type="nucleotide sequence ID" value="NZ_JANIBJ010000033.1"/>
</dbReference>
<proteinExistence type="predicted"/>
<accession>A0ABT1TJE5</accession>
<organism evidence="2 3">
    <name type="scientific">Methylomonas subterranea</name>
    <dbReference type="NCBI Taxonomy" id="2952225"/>
    <lineage>
        <taxon>Bacteria</taxon>
        <taxon>Pseudomonadati</taxon>
        <taxon>Pseudomonadota</taxon>
        <taxon>Gammaproteobacteria</taxon>
        <taxon>Methylococcales</taxon>
        <taxon>Methylococcaceae</taxon>
        <taxon>Methylomonas</taxon>
    </lineage>
</organism>
<reference evidence="2 3" key="1">
    <citation type="submission" date="2022-07" db="EMBL/GenBank/DDBJ databases">
        <title>Methylomonas rivi sp. nov., Methylomonas rosea sp. nov., Methylomonas aureus sp. nov. and Methylomonas subterranea sp. nov., four novel methanotrophs isolated from a freshwater creek and the deep terrestrial subsurface.</title>
        <authorList>
            <person name="Abin C."/>
            <person name="Sankaranarayanan K."/>
            <person name="Garner C."/>
            <person name="Sindelar R."/>
            <person name="Kotary K."/>
            <person name="Garner R."/>
            <person name="Barclay S."/>
            <person name="Lawson P."/>
            <person name="Krumholz L."/>
        </authorList>
    </citation>
    <scope>NUCLEOTIDE SEQUENCE [LARGE SCALE GENOMIC DNA]</scope>
    <source>
        <strain evidence="2 3">SURF-2</strain>
    </source>
</reference>
<protein>
    <recommendedName>
        <fullName evidence="4">Lipoprotein</fullName>
    </recommendedName>
</protein>
<evidence type="ECO:0008006" key="4">
    <source>
        <dbReference type="Google" id="ProtNLM"/>
    </source>
</evidence>
<comment type="caution">
    <text evidence="2">The sequence shown here is derived from an EMBL/GenBank/DDBJ whole genome shotgun (WGS) entry which is preliminary data.</text>
</comment>
<dbReference type="PROSITE" id="PS51257">
    <property type="entry name" value="PROKAR_LIPOPROTEIN"/>
    <property type="match status" value="1"/>
</dbReference>